<keyword evidence="9" id="KW-1185">Reference proteome</keyword>
<dbReference type="Gene3D" id="3.40.50.150">
    <property type="entry name" value="Vaccinia Virus protein VP39"/>
    <property type="match status" value="1"/>
</dbReference>
<accession>A0ABR1JDI3</accession>
<dbReference type="InterPro" id="IPR049560">
    <property type="entry name" value="MeTrfase_RsmB-F_NOP2_cat"/>
</dbReference>
<dbReference type="Pfam" id="PF01189">
    <property type="entry name" value="Methyltr_RsmB-F"/>
    <property type="match status" value="1"/>
</dbReference>
<dbReference type="EMBL" id="JBANRG010000024">
    <property type="protein sequence ID" value="KAK7454466.1"/>
    <property type="molecule type" value="Genomic_DNA"/>
</dbReference>
<comment type="caution">
    <text evidence="5">Lacks conserved residue(s) required for the propagation of feature annotation.</text>
</comment>
<evidence type="ECO:0000256" key="4">
    <source>
        <dbReference type="ARBA" id="ARBA00022884"/>
    </source>
</evidence>
<protein>
    <recommendedName>
        <fullName evidence="7">SAM-dependent MTase RsmB/NOP-type domain-containing protein</fullName>
    </recommendedName>
</protein>
<proteinExistence type="inferred from homology"/>
<dbReference type="InterPro" id="IPR048889">
    <property type="entry name" value="NSUN5_RCM1_N"/>
</dbReference>
<feature type="region of interest" description="Disordered" evidence="6">
    <location>
        <begin position="425"/>
        <end position="456"/>
    </location>
</feature>
<dbReference type="PROSITE" id="PS51686">
    <property type="entry name" value="SAM_MT_RSMB_NOP"/>
    <property type="match status" value="1"/>
</dbReference>
<dbReference type="Pfam" id="PF21148">
    <property type="entry name" value="NSUN5_fdxn-like"/>
    <property type="match status" value="1"/>
</dbReference>
<dbReference type="CDD" id="cd02440">
    <property type="entry name" value="AdoMet_MTases"/>
    <property type="match status" value="1"/>
</dbReference>
<dbReference type="PANTHER" id="PTHR22807">
    <property type="entry name" value="NOP2 YEAST -RELATED NOL1/NOP2/FMU SUN DOMAIN-CONTAINING"/>
    <property type="match status" value="1"/>
</dbReference>
<dbReference type="InterPro" id="IPR023267">
    <property type="entry name" value="RCMT"/>
</dbReference>
<sequence>MNFYFSAAQVLDRLEAKQGSIKGLIGTLPEKDRKRTSALVIETLKYKPVLTEVMNEAKLMKEERKKLTSTSLALVLVHDLLLSGGIQAGDGPIKQAILRHKTRLHGEFQKLKIRRGVKSNEELAQVGDARAAQIPRYVRVNTCLWTTQEATAYFVSKGFTLSEHGFCQDPHISNLLQFHPRISFQEEPAYKDGRLILQDKASCFPAVVLDPPAKHDAQVIDATSAPGNKTSHLSALMQGKGTLFAFERDKKRFSTLKMMLSKAKCKNVRPINADFLKVDPIEYSQVTHILLDPSCSGSGIVNRLDHLLESEQEDGEDRLNKLASFQVMMIKHAMKFPNVQRIVYSTCSIHAIEDEHVVREILKSDEALSGNFVLAPAEEVLPQWSRRGLADEMDDPRHASSLVRCSPGEDGTNGFFVSCFIKSRKESQKRKAGEPDSEDVSMQGPRKKKKKKMKLC</sequence>
<feature type="active site" description="Nucleophile" evidence="5">
    <location>
        <position position="347"/>
    </location>
</feature>
<comment type="similarity">
    <text evidence="5">Belongs to the class I-like SAM-binding methyltransferase superfamily. RsmB/NOP family.</text>
</comment>
<dbReference type="Gene3D" id="3.30.70.1170">
    <property type="entry name" value="Sun protein, domain 3"/>
    <property type="match status" value="1"/>
</dbReference>
<evidence type="ECO:0000256" key="3">
    <source>
        <dbReference type="ARBA" id="ARBA00022691"/>
    </source>
</evidence>
<dbReference type="Proteomes" id="UP001498398">
    <property type="component" value="Unassembled WGS sequence"/>
</dbReference>
<feature type="compositionally biased region" description="Basic and acidic residues" evidence="6">
    <location>
        <begin position="425"/>
        <end position="434"/>
    </location>
</feature>
<organism evidence="8 9">
    <name type="scientific">Marasmiellus scandens</name>
    <dbReference type="NCBI Taxonomy" id="2682957"/>
    <lineage>
        <taxon>Eukaryota</taxon>
        <taxon>Fungi</taxon>
        <taxon>Dikarya</taxon>
        <taxon>Basidiomycota</taxon>
        <taxon>Agaricomycotina</taxon>
        <taxon>Agaricomycetes</taxon>
        <taxon>Agaricomycetidae</taxon>
        <taxon>Agaricales</taxon>
        <taxon>Marasmiineae</taxon>
        <taxon>Omphalotaceae</taxon>
        <taxon>Marasmiellus</taxon>
    </lineage>
</organism>
<dbReference type="PRINTS" id="PR02008">
    <property type="entry name" value="RCMTFAMILY"/>
</dbReference>
<keyword evidence="1 5" id="KW-0489">Methyltransferase</keyword>
<evidence type="ECO:0000313" key="8">
    <source>
        <dbReference type="EMBL" id="KAK7454466.1"/>
    </source>
</evidence>
<reference evidence="8 9" key="1">
    <citation type="submission" date="2024-01" db="EMBL/GenBank/DDBJ databases">
        <title>A draft genome for the cacao thread blight pathogen Marasmiellus scandens.</title>
        <authorList>
            <person name="Baruah I.K."/>
            <person name="Leung J."/>
            <person name="Bukari Y."/>
            <person name="Amoako-Attah I."/>
            <person name="Meinhardt L.W."/>
            <person name="Bailey B.A."/>
            <person name="Cohen S.P."/>
        </authorList>
    </citation>
    <scope>NUCLEOTIDE SEQUENCE [LARGE SCALE GENOMIC DNA]</scope>
    <source>
        <strain evidence="8 9">GH-19</strain>
    </source>
</reference>
<evidence type="ECO:0000256" key="5">
    <source>
        <dbReference type="PROSITE-ProRule" id="PRU01023"/>
    </source>
</evidence>
<keyword evidence="3 5" id="KW-0949">S-adenosyl-L-methionine</keyword>
<keyword evidence="4 5" id="KW-0694">RNA-binding</keyword>
<gene>
    <name evidence="8" type="ORF">VKT23_011222</name>
</gene>
<dbReference type="InterPro" id="IPR001678">
    <property type="entry name" value="MeTrfase_RsmB-F_NOP2_dom"/>
</dbReference>
<keyword evidence="2 5" id="KW-0808">Transferase</keyword>
<dbReference type="InterPro" id="IPR029063">
    <property type="entry name" value="SAM-dependent_MTases_sf"/>
</dbReference>
<feature type="binding site" evidence="5">
    <location>
        <position position="247"/>
    </location>
    <ligand>
        <name>S-adenosyl-L-methionine</name>
        <dbReference type="ChEBI" id="CHEBI:59789"/>
    </ligand>
</feature>
<evidence type="ECO:0000256" key="2">
    <source>
        <dbReference type="ARBA" id="ARBA00022679"/>
    </source>
</evidence>
<name>A0ABR1JDI3_9AGAR</name>
<dbReference type="Pfam" id="PF21153">
    <property type="entry name" value="NSUN5_N"/>
    <property type="match status" value="1"/>
</dbReference>
<evidence type="ECO:0000259" key="7">
    <source>
        <dbReference type="PROSITE" id="PS51686"/>
    </source>
</evidence>
<feature type="binding site" evidence="5">
    <location>
        <position position="274"/>
    </location>
    <ligand>
        <name>S-adenosyl-L-methionine</name>
        <dbReference type="ChEBI" id="CHEBI:59789"/>
    </ligand>
</feature>
<evidence type="ECO:0000256" key="1">
    <source>
        <dbReference type="ARBA" id="ARBA00022603"/>
    </source>
</evidence>
<feature type="domain" description="SAM-dependent MTase RsmB/NOP-type" evidence="7">
    <location>
        <begin position="126"/>
        <end position="423"/>
    </location>
</feature>
<comment type="caution">
    <text evidence="8">The sequence shown here is derived from an EMBL/GenBank/DDBJ whole genome shotgun (WGS) entry which is preliminary data.</text>
</comment>
<feature type="binding site" evidence="5">
    <location>
        <position position="292"/>
    </location>
    <ligand>
        <name>S-adenosyl-L-methionine</name>
        <dbReference type="ChEBI" id="CHEBI:59789"/>
    </ligand>
</feature>
<evidence type="ECO:0000313" key="9">
    <source>
        <dbReference type="Proteomes" id="UP001498398"/>
    </source>
</evidence>
<dbReference type="PANTHER" id="PTHR22807:SF4">
    <property type="entry name" value="28S RRNA (CYTOSINE-C(5))-METHYLTRANSFERASE"/>
    <property type="match status" value="1"/>
</dbReference>
<dbReference type="InterPro" id="IPR049561">
    <property type="entry name" value="NSUN5_7_fdxn-like"/>
</dbReference>
<evidence type="ECO:0000256" key="6">
    <source>
        <dbReference type="SAM" id="MobiDB-lite"/>
    </source>
</evidence>
<dbReference type="SUPFAM" id="SSF53335">
    <property type="entry name" value="S-adenosyl-L-methionine-dependent methyltransferases"/>
    <property type="match status" value="1"/>
</dbReference>
<feature type="compositionally biased region" description="Basic residues" evidence="6">
    <location>
        <begin position="445"/>
        <end position="456"/>
    </location>
</feature>